<proteinExistence type="predicted"/>
<sequence>MYKLYWSGAEVGRLRTAGSLLEYAKNILHGDWHDGKYSTKEPAADVGEDRFNKFNKFINQNYGKDRLKILFENKNNSQADIINKVDQWWDAYQNNKFNNSVF</sequence>
<comment type="caution">
    <text evidence="1">The sequence shown here is derived from an EMBL/GenBank/DDBJ whole genome shotgun (WGS) entry which is preliminary data.</text>
</comment>
<evidence type="ECO:0000313" key="2">
    <source>
        <dbReference type="Proteomes" id="UP001596003"/>
    </source>
</evidence>
<gene>
    <name evidence="1" type="ORF">ACFO3N_05425</name>
</gene>
<reference evidence="2" key="1">
    <citation type="journal article" date="2019" name="Int. J. Syst. Evol. Microbiol.">
        <title>The Global Catalogue of Microorganisms (GCM) 10K type strain sequencing project: providing services to taxonomists for standard genome sequencing and annotation.</title>
        <authorList>
            <consortium name="The Broad Institute Genomics Platform"/>
            <consortium name="The Broad Institute Genome Sequencing Center for Infectious Disease"/>
            <person name="Wu L."/>
            <person name="Ma J."/>
        </authorList>
    </citation>
    <scope>NUCLEOTIDE SEQUENCE [LARGE SCALE GENOMIC DNA]</scope>
    <source>
        <strain evidence="2">NBRC 103627</strain>
    </source>
</reference>
<evidence type="ECO:0000313" key="1">
    <source>
        <dbReference type="EMBL" id="MFC4476497.1"/>
    </source>
</evidence>
<dbReference type="Proteomes" id="UP001596003">
    <property type="component" value="Unassembled WGS sequence"/>
</dbReference>
<organism evidence="1 2">
    <name type="scientific">Flavobacterium chungangensis</name>
    <dbReference type="NCBI Taxonomy" id="2708132"/>
    <lineage>
        <taxon>Bacteria</taxon>
        <taxon>Pseudomonadati</taxon>
        <taxon>Bacteroidota</taxon>
        <taxon>Flavobacteriia</taxon>
        <taxon>Flavobacteriales</taxon>
        <taxon>Flavobacteriaceae</taxon>
        <taxon>Flavobacterium</taxon>
    </lineage>
</organism>
<accession>A0ABV8ZCD2</accession>
<keyword evidence="2" id="KW-1185">Reference proteome</keyword>
<dbReference type="RefSeq" id="WP_379795877.1">
    <property type="nucleotide sequence ID" value="NZ_JBHSFY010000003.1"/>
</dbReference>
<name>A0ABV8ZCD2_9FLAO</name>
<protein>
    <submittedName>
        <fullName evidence="1">Uncharacterized protein</fullName>
    </submittedName>
</protein>
<dbReference type="EMBL" id="JBHSFY010000003">
    <property type="protein sequence ID" value="MFC4476497.1"/>
    <property type="molecule type" value="Genomic_DNA"/>
</dbReference>